<dbReference type="OrthoDB" id="199763at2"/>
<dbReference type="AlphaFoldDB" id="A0A1M5SH26"/>
<dbReference type="EMBL" id="FQXJ01000003">
    <property type="protein sequence ID" value="SHH37844.1"/>
    <property type="molecule type" value="Genomic_DNA"/>
</dbReference>
<dbReference type="GO" id="GO:0003677">
    <property type="term" value="F:DNA binding"/>
    <property type="evidence" value="ECO:0007669"/>
    <property type="project" value="InterPro"/>
</dbReference>
<dbReference type="Pfam" id="PF04014">
    <property type="entry name" value="MazE_antitoxin"/>
    <property type="match status" value="1"/>
</dbReference>
<reference evidence="3" key="1">
    <citation type="submission" date="2016-11" db="EMBL/GenBank/DDBJ databases">
        <authorList>
            <person name="Varghese N."/>
            <person name="Submissions S."/>
        </authorList>
    </citation>
    <scope>NUCLEOTIDE SEQUENCE [LARGE SCALE GENOMIC DNA]</scope>
    <source>
        <strain evidence="3">DSM 15449</strain>
    </source>
</reference>
<evidence type="ECO:0000313" key="3">
    <source>
        <dbReference type="Proteomes" id="UP000183954"/>
    </source>
</evidence>
<dbReference type="Gene3D" id="2.10.260.10">
    <property type="match status" value="1"/>
</dbReference>
<proteinExistence type="predicted"/>
<dbReference type="InterPro" id="IPR007159">
    <property type="entry name" value="SpoVT-AbrB_dom"/>
</dbReference>
<accession>A0A1M5SH26</accession>
<dbReference type="SUPFAM" id="SSF89447">
    <property type="entry name" value="AbrB/MazE/MraZ-like"/>
    <property type="match status" value="1"/>
</dbReference>
<gene>
    <name evidence="2" type="ORF">SAMN02746098_00848</name>
</gene>
<evidence type="ECO:0000313" key="2">
    <source>
        <dbReference type="EMBL" id="SHH37844.1"/>
    </source>
</evidence>
<protein>
    <submittedName>
        <fullName evidence="2">Looped-hinge helix DNA binding domain-containing protein, AbrB family</fullName>
    </submittedName>
</protein>
<keyword evidence="3" id="KW-1185">Reference proteome</keyword>
<evidence type="ECO:0000259" key="1">
    <source>
        <dbReference type="Pfam" id="PF04014"/>
    </source>
</evidence>
<dbReference type="Proteomes" id="UP000183954">
    <property type="component" value="Unassembled WGS sequence"/>
</dbReference>
<dbReference type="NCBIfam" id="TIGR01439">
    <property type="entry name" value="lp_hng_hel_AbrB"/>
    <property type="match status" value="1"/>
</dbReference>
<dbReference type="STRING" id="1121420.SAMN02746098_00848"/>
<name>A0A1M5SH26_9FIRM</name>
<feature type="domain" description="SpoVT-AbrB" evidence="1">
    <location>
        <begin position="26"/>
        <end position="54"/>
    </location>
</feature>
<dbReference type="InterPro" id="IPR037914">
    <property type="entry name" value="SpoVT-AbrB_sf"/>
</dbReference>
<sequence>MPLVQLKKSFGIVQIKKHHLITLGQEVRKELNLNEGDILEVSVVDGKLVLEPQKLIQADQQWFWTEKWQTGEGEAQAEIDAGRIKNFDSMEDFLEDLRKNNNAE</sequence>
<organism evidence="2 3">
    <name type="scientific">Desulfosporosinus lacus DSM 15449</name>
    <dbReference type="NCBI Taxonomy" id="1121420"/>
    <lineage>
        <taxon>Bacteria</taxon>
        <taxon>Bacillati</taxon>
        <taxon>Bacillota</taxon>
        <taxon>Clostridia</taxon>
        <taxon>Eubacteriales</taxon>
        <taxon>Desulfitobacteriaceae</taxon>
        <taxon>Desulfosporosinus</taxon>
    </lineage>
</organism>
<dbReference type="RefSeq" id="WP_073028086.1">
    <property type="nucleotide sequence ID" value="NZ_FQXJ01000003.1"/>
</dbReference>